<dbReference type="InterPro" id="IPR005215">
    <property type="entry name" value="Trig_fac"/>
</dbReference>
<dbReference type="EC" id="5.2.1.8" evidence="3 9"/>
<dbReference type="EMBL" id="AGDV01000001">
    <property type="protein sequence ID" value="EMB36254.1"/>
    <property type="molecule type" value="Genomic_DNA"/>
</dbReference>
<evidence type="ECO:0000256" key="4">
    <source>
        <dbReference type="ARBA" id="ARBA00016902"/>
    </source>
</evidence>
<dbReference type="HAMAP" id="MF_00303">
    <property type="entry name" value="Trigger_factor_Tig"/>
    <property type="match status" value="1"/>
</dbReference>
<dbReference type="PANTHER" id="PTHR30560:SF3">
    <property type="entry name" value="TRIGGER FACTOR-LIKE PROTEIN TIG, CHLOROPLASTIC"/>
    <property type="match status" value="1"/>
</dbReference>
<dbReference type="Pfam" id="PF05698">
    <property type="entry name" value="Trigger_C"/>
    <property type="match status" value="1"/>
</dbReference>
<name>A0A0E2E8D5_TREDN</name>
<dbReference type="GO" id="GO:0015031">
    <property type="term" value="P:protein transport"/>
    <property type="evidence" value="ECO:0007669"/>
    <property type="project" value="UniProtKB-UniRule"/>
</dbReference>
<dbReference type="PIRSF" id="PIRSF003095">
    <property type="entry name" value="Trigger_factor"/>
    <property type="match status" value="1"/>
</dbReference>
<comment type="subcellular location">
    <subcellularLocation>
        <location evidence="9">Cytoplasm</location>
    </subcellularLocation>
    <text evidence="9">About half TF is bound to the ribosome near the polypeptide exit tunnel while the other half is free in the cytoplasm.</text>
</comment>
<dbReference type="Proteomes" id="UP000011705">
    <property type="component" value="Chromosome"/>
</dbReference>
<keyword evidence="9" id="KW-0131">Cell cycle</keyword>
<dbReference type="InterPro" id="IPR037041">
    <property type="entry name" value="Trigger_fac_C_sf"/>
</dbReference>
<proteinExistence type="inferred from homology"/>
<comment type="catalytic activity">
    <reaction evidence="1 9">
        <text>[protein]-peptidylproline (omega=180) = [protein]-peptidylproline (omega=0)</text>
        <dbReference type="Rhea" id="RHEA:16237"/>
        <dbReference type="Rhea" id="RHEA-COMP:10747"/>
        <dbReference type="Rhea" id="RHEA-COMP:10748"/>
        <dbReference type="ChEBI" id="CHEBI:83833"/>
        <dbReference type="ChEBI" id="CHEBI:83834"/>
        <dbReference type="EC" id="5.2.1.8"/>
    </reaction>
</comment>
<dbReference type="InterPro" id="IPR008881">
    <property type="entry name" value="Trigger_fac_ribosome-bd_bac"/>
</dbReference>
<keyword evidence="7 9" id="KW-0413">Isomerase</keyword>
<dbReference type="InterPro" id="IPR046357">
    <property type="entry name" value="PPIase_dom_sf"/>
</dbReference>
<feature type="domain" description="Trigger factor C-terminal" evidence="12">
    <location>
        <begin position="272"/>
        <end position="432"/>
    </location>
</feature>
<comment type="caution">
    <text evidence="13">The sequence shown here is derived from an EMBL/GenBank/DDBJ whole genome shotgun (WGS) entry which is preliminary data.</text>
</comment>
<dbReference type="GO" id="GO:0003755">
    <property type="term" value="F:peptidyl-prolyl cis-trans isomerase activity"/>
    <property type="evidence" value="ECO:0007669"/>
    <property type="project" value="UniProtKB-UniRule"/>
</dbReference>
<keyword evidence="9" id="KW-0132">Cell division</keyword>
<keyword evidence="5 9" id="KW-0697">Rotamase</keyword>
<feature type="domain" description="PPIase FKBP-type" evidence="10">
    <location>
        <begin position="167"/>
        <end position="239"/>
    </location>
</feature>
<evidence type="ECO:0000259" key="12">
    <source>
        <dbReference type="Pfam" id="PF05698"/>
    </source>
</evidence>
<dbReference type="GO" id="GO:0044183">
    <property type="term" value="F:protein folding chaperone"/>
    <property type="evidence" value="ECO:0007669"/>
    <property type="project" value="TreeGrafter"/>
</dbReference>
<dbReference type="AlphaFoldDB" id="A0A0E2E8D5"/>
<keyword evidence="6 9" id="KW-0143">Chaperone</keyword>
<dbReference type="PATRIC" id="fig|999432.5.peg.462"/>
<evidence type="ECO:0000256" key="5">
    <source>
        <dbReference type="ARBA" id="ARBA00023110"/>
    </source>
</evidence>
<dbReference type="InterPro" id="IPR008880">
    <property type="entry name" value="Trigger_fac_C"/>
</dbReference>
<dbReference type="Gene3D" id="3.10.50.40">
    <property type="match status" value="1"/>
</dbReference>
<dbReference type="GO" id="GO:0043335">
    <property type="term" value="P:protein unfolding"/>
    <property type="evidence" value="ECO:0007669"/>
    <property type="project" value="TreeGrafter"/>
</dbReference>
<dbReference type="Gene3D" id="3.30.70.1050">
    <property type="entry name" value="Trigger factor ribosome-binding domain"/>
    <property type="match status" value="1"/>
</dbReference>
<keyword evidence="9" id="KW-0963">Cytoplasm</keyword>
<dbReference type="SUPFAM" id="SSF54534">
    <property type="entry name" value="FKBP-like"/>
    <property type="match status" value="1"/>
</dbReference>
<sequence>MDYEKNITLKEKSNAELSVKIKKADVQESYKKLLNKYSKELQIPGFRKGKVPVSVLETKYGDAIKGDLAGDLIEDSLKEIFESLDEYERPLPYSYPELNEKPELKVDEDFSFTVHYDVFPKVEIKKTEGFSIEVPEASVSEKDIKKELERLQERNALVTACKEGTSAAKDHIATIDYCELDDKGKTISGTERQDFVFTIGSGLNIYKIDDDIIGMKKGESKEITKTFPEDDSNKDLAGKTKKIKVTLTALKYKDLPALDDDFAQDINEKYKSLDELKADIKKKFEISVEEKIKSLQKNALTEQMVKEHTIDLPESMVRAELESRWMMMANQFRTTPEELEKMFGKGPQSKATLLEGWREDSEKTLKERVLIETLLKERNIEVSDDEIEAEYVRLSERMDIALDELKKYYSNPREKEYLSEGLKEEKLFKALYEKSTIKKGKKLTFEELLKD</sequence>
<reference evidence="13" key="1">
    <citation type="submission" date="2012-01" db="EMBL/GenBank/DDBJ databases">
        <title>The Genome Sequence of Treponema denticola H-22.</title>
        <authorList>
            <consortium name="The Broad Institute Genome Sequencing Platform"/>
            <person name="Earl A."/>
            <person name="Ward D."/>
            <person name="Feldgarden M."/>
            <person name="Gevers D."/>
            <person name="Blanton J.M."/>
            <person name="Fenno C.J."/>
            <person name="Baranova O.V."/>
            <person name="Mathney J."/>
            <person name="Dewhirst F.E."/>
            <person name="Izard J."/>
            <person name="Young S.K."/>
            <person name="Zeng Q."/>
            <person name="Gargeya S."/>
            <person name="Fitzgerald M."/>
            <person name="Haas B."/>
            <person name="Abouelleil A."/>
            <person name="Alvarado L."/>
            <person name="Arachchi H.M."/>
            <person name="Berlin A."/>
            <person name="Chapman S.B."/>
            <person name="Gearin G."/>
            <person name="Goldberg J."/>
            <person name="Griggs A."/>
            <person name="Gujja S."/>
            <person name="Hansen M."/>
            <person name="Heiman D."/>
            <person name="Howarth C."/>
            <person name="Larimer J."/>
            <person name="Lui A."/>
            <person name="MacDonald P.J.P."/>
            <person name="McCowen C."/>
            <person name="Montmayeur A."/>
            <person name="Murphy C."/>
            <person name="Neiman D."/>
            <person name="Pearson M."/>
            <person name="Priest M."/>
            <person name="Roberts A."/>
            <person name="Saif S."/>
            <person name="Shea T."/>
            <person name="Sisk P."/>
            <person name="Stolte C."/>
            <person name="Sykes S."/>
            <person name="Wortman J."/>
            <person name="Nusbaum C."/>
            <person name="Birren B."/>
        </authorList>
    </citation>
    <scope>NUCLEOTIDE SEQUENCE [LARGE SCALE GENOMIC DNA]</scope>
    <source>
        <strain evidence="13">H-22</strain>
    </source>
</reference>
<accession>A0A0E2E8D5</accession>
<dbReference type="NCBIfam" id="TIGR00115">
    <property type="entry name" value="tig"/>
    <property type="match status" value="1"/>
</dbReference>
<evidence type="ECO:0000256" key="3">
    <source>
        <dbReference type="ARBA" id="ARBA00013194"/>
    </source>
</evidence>
<evidence type="ECO:0000259" key="11">
    <source>
        <dbReference type="Pfam" id="PF05697"/>
    </source>
</evidence>
<dbReference type="Pfam" id="PF00254">
    <property type="entry name" value="FKBP_C"/>
    <property type="match status" value="1"/>
</dbReference>
<dbReference type="Pfam" id="PF05697">
    <property type="entry name" value="Trigger_N"/>
    <property type="match status" value="1"/>
</dbReference>
<evidence type="ECO:0000256" key="9">
    <source>
        <dbReference type="HAMAP-Rule" id="MF_00303"/>
    </source>
</evidence>
<comment type="domain">
    <text evidence="9">Consists of 3 domains; the N-terminus binds the ribosome, the middle domain has PPIase activity, while the C-terminus has intrinsic chaperone activity on its own.</text>
</comment>
<comment type="similarity">
    <text evidence="2 9">Belongs to the FKBP-type PPIase family. Tig subfamily.</text>
</comment>
<dbReference type="SUPFAM" id="SSF102735">
    <property type="entry name" value="Trigger factor ribosome-binding domain"/>
    <property type="match status" value="1"/>
</dbReference>
<dbReference type="GO" id="GO:0051301">
    <property type="term" value="P:cell division"/>
    <property type="evidence" value="ECO:0007669"/>
    <property type="project" value="UniProtKB-KW"/>
</dbReference>
<dbReference type="HOGENOM" id="CLU_033058_3_1_12"/>
<dbReference type="PANTHER" id="PTHR30560">
    <property type="entry name" value="TRIGGER FACTOR CHAPERONE AND PEPTIDYL-PROLYL CIS/TRANS ISOMERASE"/>
    <property type="match status" value="1"/>
</dbReference>
<organism evidence="13">
    <name type="scientific">Treponema denticola H-22</name>
    <dbReference type="NCBI Taxonomy" id="999432"/>
    <lineage>
        <taxon>Bacteria</taxon>
        <taxon>Pseudomonadati</taxon>
        <taxon>Spirochaetota</taxon>
        <taxon>Spirochaetia</taxon>
        <taxon>Spirochaetales</taxon>
        <taxon>Treponemataceae</taxon>
        <taxon>Treponema</taxon>
    </lineage>
</organism>
<evidence type="ECO:0000256" key="6">
    <source>
        <dbReference type="ARBA" id="ARBA00023186"/>
    </source>
</evidence>
<gene>
    <name evidence="9" type="primary">tig</name>
    <name evidence="13" type="ORF">HMPREF9726_00446</name>
</gene>
<dbReference type="GO" id="GO:0051083">
    <property type="term" value="P:'de novo' cotranslational protein folding"/>
    <property type="evidence" value="ECO:0007669"/>
    <property type="project" value="TreeGrafter"/>
</dbReference>
<comment type="function">
    <text evidence="9">Involved in protein export. Acts as a chaperone by maintaining the newly synthesized protein in an open conformation. Functions as a peptidyl-prolyl cis-trans isomerase.</text>
</comment>
<evidence type="ECO:0000256" key="2">
    <source>
        <dbReference type="ARBA" id="ARBA00005464"/>
    </source>
</evidence>
<dbReference type="GO" id="GO:0005737">
    <property type="term" value="C:cytoplasm"/>
    <property type="evidence" value="ECO:0007669"/>
    <property type="project" value="UniProtKB-SubCell"/>
</dbReference>
<evidence type="ECO:0000256" key="1">
    <source>
        <dbReference type="ARBA" id="ARBA00000971"/>
    </source>
</evidence>
<evidence type="ECO:0000256" key="7">
    <source>
        <dbReference type="ARBA" id="ARBA00023235"/>
    </source>
</evidence>
<dbReference type="SUPFAM" id="SSF109998">
    <property type="entry name" value="Triger factor/SurA peptide-binding domain-like"/>
    <property type="match status" value="1"/>
</dbReference>
<dbReference type="GO" id="GO:0043022">
    <property type="term" value="F:ribosome binding"/>
    <property type="evidence" value="ECO:0007669"/>
    <property type="project" value="TreeGrafter"/>
</dbReference>
<dbReference type="InterPro" id="IPR027304">
    <property type="entry name" value="Trigger_fact/SurA_dom_sf"/>
</dbReference>
<evidence type="ECO:0000259" key="10">
    <source>
        <dbReference type="Pfam" id="PF00254"/>
    </source>
</evidence>
<dbReference type="Gene3D" id="1.10.3120.10">
    <property type="entry name" value="Trigger factor, C-terminal domain"/>
    <property type="match status" value="1"/>
</dbReference>
<evidence type="ECO:0000256" key="8">
    <source>
        <dbReference type="ARBA" id="ARBA00029986"/>
    </source>
</evidence>
<evidence type="ECO:0000313" key="13">
    <source>
        <dbReference type="EMBL" id="EMB36254.1"/>
    </source>
</evidence>
<dbReference type="InterPro" id="IPR036611">
    <property type="entry name" value="Trigger_fac_ribosome-bd_sf"/>
</dbReference>
<dbReference type="RefSeq" id="WP_002683091.1">
    <property type="nucleotide sequence ID" value="NZ_CM001795.1"/>
</dbReference>
<protein>
    <recommendedName>
        <fullName evidence="4 9">Trigger factor</fullName>
        <shortName evidence="9">TF</shortName>
        <ecNumber evidence="3 9">5.2.1.8</ecNumber>
    </recommendedName>
    <alternativeName>
        <fullName evidence="8 9">PPIase</fullName>
    </alternativeName>
</protein>
<feature type="domain" description="Trigger factor ribosome-binding bacterial" evidence="11">
    <location>
        <begin position="6"/>
        <end position="151"/>
    </location>
</feature>
<dbReference type="InterPro" id="IPR001179">
    <property type="entry name" value="PPIase_FKBP_dom"/>
</dbReference>